<dbReference type="NCBIfam" id="NF046082">
    <property type="entry name" value="assoc_w_XrtX"/>
    <property type="match status" value="1"/>
</dbReference>
<evidence type="ECO:0000313" key="2">
    <source>
        <dbReference type="EMBL" id="OGX87203.1"/>
    </source>
</evidence>
<sequence>MGGLVVLLFLIRFYDEPILQFLTNMWQKALTVLGLKEYADSLQQGINGGIAKRLLPAVATYAVLYLSTCFLLLRLLLPDTGQWRLALLFYAGALAVYAAIVVLNKLTGSSEWAYRLSRQLLDFVISPLPVAGLVVLFKSGLGTAVRTPPQRLP</sequence>
<organism evidence="2 3">
    <name type="scientific">Hymenobacter glacialis</name>
    <dbReference type="NCBI Taxonomy" id="1908236"/>
    <lineage>
        <taxon>Bacteria</taxon>
        <taxon>Pseudomonadati</taxon>
        <taxon>Bacteroidota</taxon>
        <taxon>Cytophagia</taxon>
        <taxon>Cytophagales</taxon>
        <taxon>Hymenobacteraceae</taxon>
        <taxon>Hymenobacter</taxon>
    </lineage>
</organism>
<comment type="caution">
    <text evidence="2">The sequence shown here is derived from an EMBL/GenBank/DDBJ whole genome shotgun (WGS) entry which is preliminary data.</text>
</comment>
<feature type="transmembrane region" description="Helical" evidence="1">
    <location>
        <begin position="85"/>
        <end position="103"/>
    </location>
</feature>
<evidence type="ECO:0000313" key="3">
    <source>
        <dbReference type="Proteomes" id="UP000177791"/>
    </source>
</evidence>
<name>A0A1G1T8I7_9BACT</name>
<keyword evidence="1" id="KW-0812">Transmembrane</keyword>
<dbReference type="Proteomes" id="UP000177791">
    <property type="component" value="Unassembled WGS sequence"/>
</dbReference>
<protein>
    <submittedName>
        <fullName evidence="2">Uncharacterized protein</fullName>
    </submittedName>
</protein>
<keyword evidence="1" id="KW-1133">Transmembrane helix</keyword>
<feature type="transmembrane region" description="Helical" evidence="1">
    <location>
        <begin position="123"/>
        <end position="145"/>
    </location>
</feature>
<feature type="transmembrane region" description="Helical" evidence="1">
    <location>
        <begin position="54"/>
        <end position="73"/>
    </location>
</feature>
<evidence type="ECO:0000256" key="1">
    <source>
        <dbReference type="SAM" id="Phobius"/>
    </source>
</evidence>
<keyword evidence="1" id="KW-0472">Membrane</keyword>
<dbReference type="EMBL" id="MDZC01000044">
    <property type="protein sequence ID" value="OGX87203.1"/>
    <property type="molecule type" value="Genomic_DNA"/>
</dbReference>
<proteinExistence type="predicted"/>
<accession>A0A1G1T8I7</accession>
<gene>
    <name evidence="2" type="ORF">BEN48_11555</name>
</gene>
<reference evidence="2 3" key="1">
    <citation type="submission" date="2016-08" db="EMBL/GenBank/DDBJ databases">
        <title>Hymenobacter coccineus sp. nov., Hymenobacter lapidarius sp. nov. and Hymenobacter glacialis sp. nov., isolated from Antarctic soil.</title>
        <authorList>
            <person name="Sedlacek I."/>
            <person name="Kralova S."/>
            <person name="Kyrova K."/>
            <person name="Maslanova I."/>
            <person name="Stankova E."/>
            <person name="Vrbovska V."/>
            <person name="Nemec M."/>
            <person name="Bartak M."/>
            <person name="Svec P."/>
            <person name="Busse H.-J."/>
            <person name="Pantucek R."/>
        </authorList>
    </citation>
    <scope>NUCLEOTIDE SEQUENCE [LARGE SCALE GENOMIC DNA]</scope>
    <source>
        <strain evidence="2 3">CCM 8648</strain>
    </source>
</reference>
<dbReference type="AlphaFoldDB" id="A0A1G1T8I7"/>
<keyword evidence="3" id="KW-1185">Reference proteome</keyword>